<evidence type="ECO:0000256" key="1">
    <source>
        <dbReference type="SAM" id="MobiDB-lite"/>
    </source>
</evidence>
<dbReference type="Proteomes" id="UP000076532">
    <property type="component" value="Unassembled WGS sequence"/>
</dbReference>
<protein>
    <submittedName>
        <fullName evidence="2">Uncharacterized protein</fullName>
    </submittedName>
</protein>
<feature type="compositionally biased region" description="Polar residues" evidence="1">
    <location>
        <begin position="226"/>
        <end position="237"/>
    </location>
</feature>
<sequence length="306" mass="34062">MSLCTHSRCTAPPPRDSQRIVQDGPPAPGELFLVCAAMKHPFLERIKNSGITIRTYLSQATALGSHCTENPWSDGVKPCIVGEGATDEVGAHIYLIRLFTPKTMANLPAIMRHYLIPIHAIHDDQSSDSWVKQYGTYHEHLHTSPSWAEGADHWVLGLACEAPDGAMGRRCLRSSTNSPADGSHYFIDPRTMQKFEDLCTAKDEEWSRKPREEMENGVVQLSQWHTTSTVTQSNQNMKKFPRRGARAKSIAPNLPVVAAEMNNFRPKTGLDKLSDAVSIRSQASSKPSGAIRIRRFLRHVVAGKWL</sequence>
<organism evidence="2 3">
    <name type="scientific">Athelia psychrophila</name>
    <dbReference type="NCBI Taxonomy" id="1759441"/>
    <lineage>
        <taxon>Eukaryota</taxon>
        <taxon>Fungi</taxon>
        <taxon>Dikarya</taxon>
        <taxon>Basidiomycota</taxon>
        <taxon>Agaricomycotina</taxon>
        <taxon>Agaricomycetes</taxon>
        <taxon>Agaricomycetidae</taxon>
        <taxon>Atheliales</taxon>
        <taxon>Atheliaceae</taxon>
        <taxon>Athelia</taxon>
    </lineage>
</organism>
<gene>
    <name evidence="2" type="ORF">FIBSPDRAFT_1054415</name>
</gene>
<dbReference type="AlphaFoldDB" id="A0A167VCJ3"/>
<feature type="region of interest" description="Disordered" evidence="1">
    <location>
        <begin position="226"/>
        <end position="245"/>
    </location>
</feature>
<reference evidence="2 3" key="1">
    <citation type="journal article" date="2016" name="Mol. Biol. Evol.">
        <title>Comparative Genomics of Early-Diverging Mushroom-Forming Fungi Provides Insights into the Origins of Lignocellulose Decay Capabilities.</title>
        <authorList>
            <person name="Nagy L.G."/>
            <person name="Riley R."/>
            <person name="Tritt A."/>
            <person name="Adam C."/>
            <person name="Daum C."/>
            <person name="Floudas D."/>
            <person name="Sun H."/>
            <person name="Yadav J.S."/>
            <person name="Pangilinan J."/>
            <person name="Larsson K.H."/>
            <person name="Matsuura K."/>
            <person name="Barry K."/>
            <person name="Labutti K."/>
            <person name="Kuo R."/>
            <person name="Ohm R.A."/>
            <person name="Bhattacharya S.S."/>
            <person name="Shirouzu T."/>
            <person name="Yoshinaga Y."/>
            <person name="Martin F.M."/>
            <person name="Grigoriev I.V."/>
            <person name="Hibbett D.S."/>
        </authorList>
    </citation>
    <scope>NUCLEOTIDE SEQUENCE [LARGE SCALE GENOMIC DNA]</scope>
    <source>
        <strain evidence="2 3">CBS 109695</strain>
    </source>
</reference>
<evidence type="ECO:0000313" key="3">
    <source>
        <dbReference type="Proteomes" id="UP000076532"/>
    </source>
</evidence>
<keyword evidence="3" id="KW-1185">Reference proteome</keyword>
<feature type="region of interest" description="Disordered" evidence="1">
    <location>
        <begin position="1"/>
        <end position="23"/>
    </location>
</feature>
<dbReference type="EMBL" id="KV417882">
    <property type="protein sequence ID" value="KZP04864.1"/>
    <property type="molecule type" value="Genomic_DNA"/>
</dbReference>
<name>A0A167VCJ3_9AGAM</name>
<evidence type="ECO:0000313" key="2">
    <source>
        <dbReference type="EMBL" id="KZP04864.1"/>
    </source>
</evidence>
<accession>A0A167VCJ3</accession>
<proteinExistence type="predicted"/>